<evidence type="ECO:0000259" key="1">
    <source>
        <dbReference type="SMART" id="SM00849"/>
    </source>
</evidence>
<dbReference type="Gene3D" id="3.60.15.10">
    <property type="entry name" value="Ribonuclease Z/Hydroxyacylglutathione hydrolase-like"/>
    <property type="match status" value="1"/>
</dbReference>
<dbReference type="InterPro" id="IPR036866">
    <property type="entry name" value="RibonucZ/Hydroxyglut_hydro"/>
</dbReference>
<feature type="domain" description="Metallo-beta-lactamase" evidence="1">
    <location>
        <begin position="24"/>
        <end position="218"/>
    </location>
</feature>
<gene>
    <name evidence="2" type="ORF">QWY14_13800</name>
</gene>
<dbReference type="PANTHER" id="PTHR42951">
    <property type="entry name" value="METALLO-BETA-LACTAMASE DOMAIN-CONTAINING"/>
    <property type="match status" value="1"/>
</dbReference>
<dbReference type="InterPro" id="IPR001279">
    <property type="entry name" value="Metallo-B-lactamas"/>
</dbReference>
<dbReference type="RefSeq" id="WP_301724448.1">
    <property type="nucleotide sequence ID" value="NZ_JAUJWV010000002.1"/>
</dbReference>
<dbReference type="PANTHER" id="PTHR42951:SF4">
    <property type="entry name" value="ACYL-COENZYME A THIOESTERASE MBLAC2"/>
    <property type="match status" value="1"/>
</dbReference>
<comment type="caution">
    <text evidence="2">The sequence shown here is derived from an EMBL/GenBank/DDBJ whole genome shotgun (WGS) entry which is preliminary data.</text>
</comment>
<dbReference type="SMART" id="SM00849">
    <property type="entry name" value="Lactamase_B"/>
    <property type="match status" value="1"/>
</dbReference>
<dbReference type="SUPFAM" id="SSF56281">
    <property type="entry name" value="Metallo-hydrolase/oxidoreductase"/>
    <property type="match status" value="1"/>
</dbReference>
<organism evidence="2 3">
    <name type="scientific">Planococcus shixiaomingii</name>
    <dbReference type="NCBI Taxonomy" id="3058393"/>
    <lineage>
        <taxon>Bacteria</taxon>
        <taxon>Bacillati</taxon>
        <taxon>Bacillota</taxon>
        <taxon>Bacilli</taxon>
        <taxon>Bacillales</taxon>
        <taxon>Caryophanaceae</taxon>
        <taxon>Planococcus</taxon>
    </lineage>
</organism>
<dbReference type="Pfam" id="PF00753">
    <property type="entry name" value="Lactamase_B"/>
    <property type="match status" value="1"/>
</dbReference>
<evidence type="ECO:0000313" key="2">
    <source>
        <dbReference type="EMBL" id="MDN7242883.1"/>
    </source>
</evidence>
<proteinExistence type="predicted"/>
<accession>A0ABT8N4T2</accession>
<dbReference type="Proteomes" id="UP001172055">
    <property type="component" value="Unassembled WGS sequence"/>
</dbReference>
<dbReference type="EMBL" id="JAUJWV010000002">
    <property type="protein sequence ID" value="MDN7242883.1"/>
    <property type="molecule type" value="Genomic_DNA"/>
</dbReference>
<dbReference type="InterPro" id="IPR050855">
    <property type="entry name" value="NDM-1-like"/>
</dbReference>
<sequence>MKFKESVYLVASGKMGFDWTHPSDCNVYLLESRGELALIDSGTGDSVDAICAEIESLGFSLSQVKQIFLTHIHADHAGGAALLKERTGAKVAVAEKAYGILKAGDEEAIDLALAKKNGFYPEDYQFTPCEADLLLKEGDQFSIGELKLKVLETPGHSRFDLSFAVTAEKGEALLFSGDTIFYDGKISMLLTKDFNIQELARSMVKLNRIKADVLLPGHYHPALNHAASHIAKAHQTFEKMGIPKNIVE</sequence>
<reference evidence="2 3" key="1">
    <citation type="submission" date="2023-06" db="EMBL/GenBank/DDBJ databases">
        <title>Novel species in genus Planococcus.</title>
        <authorList>
            <person name="Ning S."/>
        </authorList>
    </citation>
    <scope>NUCLEOTIDE SEQUENCE [LARGE SCALE GENOMIC DNA]</scope>
    <source>
        <strain evidence="2 3">N028</strain>
    </source>
</reference>
<evidence type="ECO:0000313" key="3">
    <source>
        <dbReference type="Proteomes" id="UP001172055"/>
    </source>
</evidence>
<name>A0ABT8N4T2_9BACL</name>
<keyword evidence="3" id="KW-1185">Reference proteome</keyword>
<protein>
    <submittedName>
        <fullName evidence="2">MBL fold metallo-hydrolase</fullName>
    </submittedName>
</protein>